<gene>
    <name evidence="7" type="ORF">H9661_13805</name>
</gene>
<dbReference type="RefSeq" id="WP_143318354.1">
    <property type="nucleotide sequence ID" value="NZ_JACSRA010000023.1"/>
</dbReference>
<reference evidence="7 8" key="1">
    <citation type="submission" date="2020-08" db="EMBL/GenBank/DDBJ databases">
        <title>A Genomic Blueprint of the Chicken Gut Microbiome.</title>
        <authorList>
            <person name="Gilroy R."/>
            <person name="Ravi A."/>
            <person name="Getino M."/>
            <person name="Pursley I."/>
            <person name="Horton D.L."/>
            <person name="Alikhan N.-F."/>
            <person name="Baker D."/>
            <person name="Gharbi K."/>
            <person name="Hall N."/>
            <person name="Watson M."/>
            <person name="Adriaenssens E.M."/>
            <person name="Foster-Nyarko E."/>
            <person name="Jarju S."/>
            <person name="Secka A."/>
            <person name="Antonio M."/>
            <person name="Oren A."/>
            <person name="Chaudhuri R."/>
            <person name="La Ragione R.M."/>
            <person name="Hildebrand F."/>
            <person name="Pallen M.J."/>
        </authorList>
    </citation>
    <scope>NUCLEOTIDE SEQUENCE [LARGE SCALE GENOMIC DNA]</scope>
    <source>
        <strain evidence="7 8">Sa3CVN1</strain>
    </source>
</reference>
<sequence length="344" mass="38153">MKIDMNYTKEVIKEILSISSPAGDTILAMNKINDYFQKLDIEVNWTKKGAIIGVIHGQDARNQKIISAHIDTLGAIVSAIKPNGRLKLSNIGGFSWGAVEGENVIITTSEGEKFTGTILPTKASVHIFGDEAREQKRTEETMEVRIDENTSTKEETEALGISVGDFVSFESRTVFTKNGFIKSRHLDDKACIAILISLCKYFKDNNLRPKNTLLLYISNYEEIGHGISVVPDKVTEFIALDVGTVGGEHNSDEHSVTIVAKDRITPYSSTIKNKLVKLAKKESIDYKIDVHYRYATDASVAVTQGRDFEVACIGPGVDATHHYERTHIDSIENTLKLLISYLSK</sequence>
<proteinExistence type="inferred from homology"/>
<evidence type="ECO:0000256" key="1">
    <source>
        <dbReference type="ARBA" id="ARBA00006272"/>
    </source>
</evidence>
<keyword evidence="3" id="KW-0645">Protease</keyword>
<organism evidence="7 8">
    <name type="scientific">Clostridium cibarium</name>
    <dbReference type="NCBI Taxonomy" id="2762247"/>
    <lineage>
        <taxon>Bacteria</taxon>
        <taxon>Bacillati</taxon>
        <taxon>Bacillota</taxon>
        <taxon>Clostridia</taxon>
        <taxon>Eubacteriales</taxon>
        <taxon>Clostridiaceae</taxon>
        <taxon>Clostridium</taxon>
    </lineage>
</organism>
<dbReference type="SUPFAM" id="SSF53187">
    <property type="entry name" value="Zn-dependent exopeptidases"/>
    <property type="match status" value="1"/>
</dbReference>
<dbReference type="CDD" id="cd05657">
    <property type="entry name" value="M42_glucanase_like"/>
    <property type="match status" value="1"/>
</dbReference>
<keyword evidence="4" id="KW-0479">Metal-binding</keyword>
<evidence type="ECO:0000256" key="6">
    <source>
        <dbReference type="PIRNR" id="PIRNR001123"/>
    </source>
</evidence>
<evidence type="ECO:0000256" key="5">
    <source>
        <dbReference type="ARBA" id="ARBA00022801"/>
    </source>
</evidence>
<evidence type="ECO:0000256" key="4">
    <source>
        <dbReference type="ARBA" id="ARBA00022723"/>
    </source>
</evidence>
<dbReference type="Gene3D" id="3.40.630.10">
    <property type="entry name" value="Zn peptidases"/>
    <property type="match status" value="1"/>
</dbReference>
<dbReference type="EMBL" id="JACSRA010000023">
    <property type="protein sequence ID" value="MBD7912434.1"/>
    <property type="molecule type" value="Genomic_DNA"/>
</dbReference>
<evidence type="ECO:0000313" key="7">
    <source>
        <dbReference type="EMBL" id="MBD7912434.1"/>
    </source>
</evidence>
<accession>A0ABR8PWA8</accession>
<name>A0ABR8PWA8_9CLOT</name>
<dbReference type="Pfam" id="PF05343">
    <property type="entry name" value="Peptidase_M42"/>
    <property type="match status" value="1"/>
</dbReference>
<comment type="similarity">
    <text evidence="1 6">Belongs to the peptidase M42 family.</text>
</comment>
<dbReference type="Proteomes" id="UP000627781">
    <property type="component" value="Unassembled WGS sequence"/>
</dbReference>
<keyword evidence="5" id="KW-0378">Hydrolase</keyword>
<dbReference type="InterPro" id="IPR008007">
    <property type="entry name" value="Peptidase_M42"/>
</dbReference>
<dbReference type="PANTHER" id="PTHR32481">
    <property type="entry name" value="AMINOPEPTIDASE"/>
    <property type="match status" value="1"/>
</dbReference>
<keyword evidence="2" id="KW-0031">Aminopeptidase</keyword>
<keyword evidence="8" id="KW-1185">Reference proteome</keyword>
<dbReference type="PIRSF" id="PIRSF001123">
    <property type="entry name" value="PepA_GA"/>
    <property type="match status" value="1"/>
</dbReference>
<comment type="caution">
    <text evidence="7">The sequence shown here is derived from an EMBL/GenBank/DDBJ whole genome shotgun (WGS) entry which is preliminary data.</text>
</comment>
<dbReference type="SUPFAM" id="SSF101821">
    <property type="entry name" value="Aminopeptidase/glucanase lid domain"/>
    <property type="match status" value="1"/>
</dbReference>
<dbReference type="Gene3D" id="2.40.30.40">
    <property type="entry name" value="Peptidase M42, domain 2"/>
    <property type="match status" value="1"/>
</dbReference>
<evidence type="ECO:0000256" key="3">
    <source>
        <dbReference type="ARBA" id="ARBA00022670"/>
    </source>
</evidence>
<dbReference type="InterPro" id="IPR051464">
    <property type="entry name" value="Peptidase_M42_aminopept"/>
</dbReference>
<dbReference type="PANTHER" id="PTHR32481:SF7">
    <property type="entry name" value="AMINOPEPTIDASE YHFE-RELATED"/>
    <property type="match status" value="1"/>
</dbReference>
<dbReference type="InterPro" id="IPR023367">
    <property type="entry name" value="Peptidase_M42_dom2"/>
</dbReference>
<evidence type="ECO:0000313" key="8">
    <source>
        <dbReference type="Proteomes" id="UP000627781"/>
    </source>
</evidence>
<protein>
    <submittedName>
        <fullName evidence="7">M42 family metallopeptidase</fullName>
    </submittedName>
</protein>
<evidence type="ECO:0000256" key="2">
    <source>
        <dbReference type="ARBA" id="ARBA00022438"/>
    </source>
</evidence>